<name>A0A239GU42_9ACTN</name>
<keyword evidence="5" id="KW-1185">Reference proteome</keyword>
<evidence type="ECO:0000313" key="4">
    <source>
        <dbReference type="EMBL" id="SNS72362.1"/>
    </source>
</evidence>
<dbReference type="EMBL" id="FZPH01000001">
    <property type="protein sequence ID" value="SNS72362.1"/>
    <property type="molecule type" value="Genomic_DNA"/>
</dbReference>
<dbReference type="RefSeq" id="WP_144022453.1">
    <property type="nucleotide sequence ID" value="NZ_FZPH01000001.1"/>
</dbReference>
<protein>
    <submittedName>
        <fullName evidence="4">Glycosyltransferase involved in cell wall bisynthesis</fullName>
    </submittedName>
</protein>
<evidence type="ECO:0000313" key="5">
    <source>
        <dbReference type="Proteomes" id="UP000198362"/>
    </source>
</evidence>
<sequence length="375" mass="39876">MRVLLLSPFAPHLDHDHAAADTVVKLVPRLAAKTELFVYSPQVRAFTERDGYTLLPGAAPAGRFTDRLGVRPGWLRQAWPRQATVDVAELVDRIRPDVVHAEYLQTAEIVGRLPRTVLGLHDITAAVMAESVRAATGPARAYRLAELVRTRRFERDAIRRADAVVTLSPADRDVVAAENPRVVLAPPGIDLPAEPWRPPAPRTPPRLVFCGALWRRANALVAQHLVTKVMPLVWRTHPAAELRIVGARPGPEVTSLAGSRVVVAGTVPDLAAELRTAHAALLPSILGGGVLLKVLHAMALGMPVVTSPGPAAAVGGPLEVGATPEELAAAVARVLTDPAGAAARGAAGREHVAARFRWEDTVAGYLDAYATAAAR</sequence>
<proteinExistence type="predicted"/>
<dbReference type="Gene3D" id="3.40.50.2000">
    <property type="entry name" value="Glycogen Phosphorylase B"/>
    <property type="match status" value="2"/>
</dbReference>
<accession>A0A239GU42</accession>
<dbReference type="SUPFAM" id="SSF53756">
    <property type="entry name" value="UDP-Glycosyltransferase/glycogen phosphorylase"/>
    <property type="match status" value="1"/>
</dbReference>
<dbReference type="CDD" id="cd03801">
    <property type="entry name" value="GT4_PimA-like"/>
    <property type="match status" value="1"/>
</dbReference>
<dbReference type="GO" id="GO:0016757">
    <property type="term" value="F:glycosyltransferase activity"/>
    <property type="evidence" value="ECO:0007669"/>
    <property type="project" value="UniProtKB-KW"/>
</dbReference>
<dbReference type="PANTHER" id="PTHR46401">
    <property type="entry name" value="GLYCOSYLTRANSFERASE WBBK-RELATED"/>
    <property type="match status" value="1"/>
</dbReference>
<evidence type="ECO:0000256" key="2">
    <source>
        <dbReference type="ARBA" id="ARBA00022679"/>
    </source>
</evidence>
<dbReference type="Pfam" id="PF13692">
    <property type="entry name" value="Glyco_trans_1_4"/>
    <property type="match status" value="1"/>
</dbReference>
<dbReference type="AlphaFoldDB" id="A0A239GU42"/>
<keyword evidence="1" id="KW-0328">Glycosyltransferase</keyword>
<dbReference type="GO" id="GO:0009103">
    <property type="term" value="P:lipopolysaccharide biosynthetic process"/>
    <property type="evidence" value="ECO:0007669"/>
    <property type="project" value="TreeGrafter"/>
</dbReference>
<evidence type="ECO:0000259" key="3">
    <source>
        <dbReference type="Pfam" id="PF13579"/>
    </source>
</evidence>
<dbReference type="OrthoDB" id="509705at2"/>
<dbReference type="Pfam" id="PF13579">
    <property type="entry name" value="Glyco_trans_4_4"/>
    <property type="match status" value="1"/>
</dbReference>
<dbReference type="PANTHER" id="PTHR46401:SF2">
    <property type="entry name" value="GLYCOSYLTRANSFERASE WBBK-RELATED"/>
    <property type="match status" value="1"/>
</dbReference>
<organism evidence="4 5">
    <name type="scientific">Asanoa hainanensis</name>
    <dbReference type="NCBI Taxonomy" id="560556"/>
    <lineage>
        <taxon>Bacteria</taxon>
        <taxon>Bacillati</taxon>
        <taxon>Actinomycetota</taxon>
        <taxon>Actinomycetes</taxon>
        <taxon>Micromonosporales</taxon>
        <taxon>Micromonosporaceae</taxon>
        <taxon>Asanoa</taxon>
    </lineage>
</organism>
<reference evidence="4 5" key="1">
    <citation type="submission" date="2017-06" db="EMBL/GenBank/DDBJ databases">
        <authorList>
            <person name="Kim H.J."/>
            <person name="Triplett B.A."/>
        </authorList>
    </citation>
    <scope>NUCLEOTIDE SEQUENCE [LARGE SCALE GENOMIC DNA]</scope>
    <source>
        <strain evidence="4 5">CGMCC 4.5593</strain>
    </source>
</reference>
<gene>
    <name evidence="4" type="ORF">SAMN05421812_101553</name>
</gene>
<feature type="domain" description="Glycosyltransferase subfamily 4-like N-terminal" evidence="3">
    <location>
        <begin position="42"/>
        <end position="186"/>
    </location>
</feature>
<keyword evidence="2 4" id="KW-0808">Transferase</keyword>
<dbReference type="InterPro" id="IPR028098">
    <property type="entry name" value="Glyco_trans_4-like_N"/>
</dbReference>
<evidence type="ECO:0000256" key="1">
    <source>
        <dbReference type="ARBA" id="ARBA00022676"/>
    </source>
</evidence>
<dbReference type="Proteomes" id="UP000198362">
    <property type="component" value="Unassembled WGS sequence"/>
</dbReference>